<dbReference type="AlphaFoldDB" id="A0A366DH57"/>
<proteinExistence type="predicted"/>
<reference evidence="1 2" key="1">
    <citation type="submission" date="2018-06" db="EMBL/GenBank/DDBJ databases">
        <title>Genomic Encyclopedia of Type Strains, Phase IV (KMG-IV): sequencing the most valuable type-strain genomes for metagenomic binning, comparative biology and taxonomic classification.</title>
        <authorList>
            <person name="Goeker M."/>
        </authorList>
    </citation>
    <scope>NUCLEOTIDE SEQUENCE [LARGE SCALE GENOMIC DNA]</scope>
    <source>
        <strain evidence="1 2">DSM 25619</strain>
    </source>
</reference>
<organism evidence="1 2">
    <name type="scientific">Pseudochrobactrum asaccharolyticum</name>
    <dbReference type="NCBI Taxonomy" id="354351"/>
    <lineage>
        <taxon>Bacteria</taxon>
        <taxon>Pseudomonadati</taxon>
        <taxon>Pseudomonadota</taxon>
        <taxon>Alphaproteobacteria</taxon>
        <taxon>Hyphomicrobiales</taxon>
        <taxon>Brucellaceae</taxon>
        <taxon>Pseudochrobactrum</taxon>
    </lineage>
</organism>
<dbReference type="EMBL" id="QNRH01000016">
    <property type="protein sequence ID" value="RBO89275.1"/>
    <property type="molecule type" value="Genomic_DNA"/>
</dbReference>
<sequence>MANARKKKPMTAERVENALDILAGIMAKAPKGEAVLLVPIWKRLETELEALRDAEDVVSMALKRAKTAHLSP</sequence>
<dbReference type="Proteomes" id="UP000252893">
    <property type="component" value="Unassembled WGS sequence"/>
</dbReference>
<evidence type="ECO:0000313" key="2">
    <source>
        <dbReference type="Proteomes" id="UP000252893"/>
    </source>
</evidence>
<dbReference type="RefSeq" id="WP_113946385.1">
    <property type="nucleotide sequence ID" value="NZ_JBHEEG010000001.1"/>
</dbReference>
<dbReference type="OrthoDB" id="8454800at2"/>
<gene>
    <name evidence="1" type="ORF">DFR47_1163</name>
</gene>
<keyword evidence="2" id="KW-1185">Reference proteome</keyword>
<protein>
    <submittedName>
        <fullName evidence="1">Uncharacterized protein</fullName>
    </submittedName>
</protein>
<evidence type="ECO:0000313" key="1">
    <source>
        <dbReference type="EMBL" id="RBO89275.1"/>
    </source>
</evidence>
<name>A0A366DH57_9HYPH</name>
<accession>A0A366DH57</accession>
<comment type="caution">
    <text evidence="1">The sequence shown here is derived from an EMBL/GenBank/DDBJ whole genome shotgun (WGS) entry which is preliminary data.</text>
</comment>